<feature type="binding site" evidence="7">
    <location>
        <position position="236"/>
    </location>
    <ligand>
        <name>Zn(2+)</name>
        <dbReference type="ChEBI" id="CHEBI:29105"/>
    </ligand>
</feature>
<protein>
    <recommendedName>
        <fullName evidence="1 7">Imidazolonepropionase</fullName>
        <ecNumber evidence="1 7">3.5.2.7</ecNumber>
    </recommendedName>
    <alternativeName>
        <fullName evidence="7">Imidazolone-5-propionate hydrolase</fullName>
    </alternativeName>
</protein>
<keyword evidence="3 7" id="KW-0378">Hydrolase</keyword>
<feature type="binding site" evidence="7">
    <location>
        <position position="171"/>
    </location>
    <ligand>
        <name>4-imidazolone-5-propanoate</name>
        <dbReference type="ChEBI" id="CHEBI:77893"/>
    </ligand>
</feature>
<feature type="binding site" evidence="7">
    <location>
        <position position="68"/>
    </location>
    <ligand>
        <name>Fe(3+)</name>
        <dbReference type="ChEBI" id="CHEBI:29034"/>
    </ligand>
</feature>
<dbReference type="RefSeq" id="WP_054087718.1">
    <property type="nucleotide sequence ID" value="NZ_LGLN01000081.1"/>
</dbReference>
<dbReference type="FunFam" id="3.20.20.140:FF:000007">
    <property type="entry name" value="Imidazolonepropionase"/>
    <property type="match status" value="1"/>
</dbReference>
<dbReference type="InterPro" id="IPR011059">
    <property type="entry name" value="Metal-dep_hydrolase_composite"/>
</dbReference>
<dbReference type="InterPro" id="IPR032466">
    <property type="entry name" value="Metal_Hydrolase"/>
</dbReference>
<dbReference type="EC" id="3.5.2.7" evidence="1 7"/>
<dbReference type="InterPro" id="IPR006680">
    <property type="entry name" value="Amidohydro-rel"/>
</dbReference>
<evidence type="ECO:0000256" key="7">
    <source>
        <dbReference type="HAMAP-Rule" id="MF_00372"/>
    </source>
</evidence>
<keyword evidence="4 7" id="KW-0369">Histidine metabolism</keyword>
<evidence type="ECO:0000313" key="9">
    <source>
        <dbReference type="EMBL" id="KPC25189.1"/>
    </source>
</evidence>
<feature type="domain" description="Amidohydrolase-related" evidence="8">
    <location>
        <begin position="57"/>
        <end position="374"/>
    </location>
</feature>
<dbReference type="GO" id="GO:0050480">
    <property type="term" value="F:imidazolonepropionase activity"/>
    <property type="evidence" value="ECO:0007669"/>
    <property type="project" value="UniProtKB-UniRule"/>
</dbReference>
<sequence length="401" mass="43184">MKTLWKNCHIASMAHGKYSIIEDAAIVTFGALIEWIGPQAELVEQEHDNCIDLDGAWVTPGLIDCHTHTVFGGNRSGEFEQRLQGVSYAEIAAAGGGIASTVRATRAASEDELYASAERRLRHLLKDGVTTVEMKSGYGLDLENERKILRVIRRLGNTQPVTVRATCLAAHALPPEYADRADDFISHICNDMLPALAAEGLVDAVDAFCEYLAFSPAQVEQVFITAGQLALPVKLHAEQLSSLGGSSLAARYKALSADHLEFMTEDDAIAMAAAGTVAVLLPGAFYFLRETQLPPMEALRKHGVPIAISTDLNPGTSPGLSLRLMLNMACTLFRMTPEEALAGVTFNAAKALGMSATHGSLEVGKVADFVAWNIERPADLAYWLGGDLDKRIVRHGVESSI</sequence>
<keyword evidence="5 7" id="KW-0862">Zinc</keyword>
<proteinExistence type="inferred from homology"/>
<comment type="similarity">
    <text evidence="7">Belongs to the metallo-dependent hydrolases superfamily. HutI family.</text>
</comment>
<dbReference type="GO" id="GO:0019556">
    <property type="term" value="P:L-histidine catabolic process to glutamate and formamide"/>
    <property type="evidence" value="ECO:0007669"/>
    <property type="project" value="UniProtKB-UniRule"/>
</dbReference>
<name>A0A0N0X9E6_PSESX</name>
<feature type="binding site" evidence="7">
    <location>
        <position position="239"/>
    </location>
    <ligand>
        <name>4-imidazolone-5-propanoate</name>
        <dbReference type="ChEBI" id="CHEBI:77893"/>
    </ligand>
</feature>
<feature type="binding site" evidence="7">
    <location>
        <position position="75"/>
    </location>
    <ligand>
        <name>4-imidazolone-5-propanoate</name>
        <dbReference type="ChEBI" id="CHEBI:77893"/>
    </ligand>
</feature>
<dbReference type="Pfam" id="PF01979">
    <property type="entry name" value="Amidohydro_1"/>
    <property type="match status" value="1"/>
</dbReference>
<accession>A0A0N0X9E6</accession>
<feature type="binding site" evidence="7">
    <location>
        <position position="315"/>
    </location>
    <ligand>
        <name>N-formimidoyl-L-glutamate</name>
        <dbReference type="ChEBI" id="CHEBI:58928"/>
    </ligand>
</feature>
<dbReference type="PATRIC" id="fig|81035.3.peg.2500"/>
<dbReference type="AlphaFoldDB" id="A0A0N0X9E6"/>
<evidence type="ECO:0000256" key="5">
    <source>
        <dbReference type="ARBA" id="ARBA00022833"/>
    </source>
</evidence>
<dbReference type="GO" id="GO:0005737">
    <property type="term" value="C:cytoplasm"/>
    <property type="evidence" value="ECO:0007669"/>
    <property type="project" value="UniProtKB-SubCell"/>
</dbReference>
<keyword evidence="7" id="KW-0963">Cytoplasm</keyword>
<evidence type="ECO:0000313" key="10">
    <source>
        <dbReference type="Proteomes" id="UP000037891"/>
    </source>
</evidence>
<comment type="function">
    <text evidence="7">Catalyzes the hydrolytic cleavage of the carbon-nitrogen bond in imidazolone-5-propanoate to yield N-formimidoyl-L-glutamate. It is the third step in the universal histidine degradation pathway.</text>
</comment>
<evidence type="ECO:0000256" key="3">
    <source>
        <dbReference type="ARBA" id="ARBA00022801"/>
    </source>
</evidence>
<feature type="binding site" evidence="7">
    <location>
        <position position="311"/>
    </location>
    <ligand>
        <name>Zn(2+)</name>
        <dbReference type="ChEBI" id="CHEBI:29105"/>
    </ligand>
</feature>
<dbReference type="EMBL" id="LGLN01000081">
    <property type="protein sequence ID" value="KPC25189.1"/>
    <property type="molecule type" value="Genomic_DNA"/>
</dbReference>
<feature type="binding site" evidence="7">
    <location>
        <position position="66"/>
    </location>
    <ligand>
        <name>Fe(3+)</name>
        <dbReference type="ChEBI" id="CHEBI:29034"/>
    </ligand>
</feature>
<dbReference type="GO" id="GO:0008270">
    <property type="term" value="F:zinc ion binding"/>
    <property type="evidence" value="ECO:0007669"/>
    <property type="project" value="UniProtKB-UniRule"/>
</dbReference>
<dbReference type="Proteomes" id="UP000037891">
    <property type="component" value="Unassembled WGS sequence"/>
</dbReference>
<comment type="catalytic activity">
    <reaction evidence="7">
        <text>4-imidazolone-5-propanoate + H2O = N-formimidoyl-L-glutamate</text>
        <dbReference type="Rhea" id="RHEA:23660"/>
        <dbReference type="ChEBI" id="CHEBI:15377"/>
        <dbReference type="ChEBI" id="CHEBI:58928"/>
        <dbReference type="ChEBI" id="CHEBI:77893"/>
        <dbReference type="EC" id="3.5.2.7"/>
    </reaction>
</comment>
<evidence type="ECO:0000259" key="8">
    <source>
        <dbReference type="Pfam" id="PF01979"/>
    </source>
</evidence>
<keyword evidence="6 7" id="KW-0408">Iron</keyword>
<dbReference type="PANTHER" id="PTHR42752">
    <property type="entry name" value="IMIDAZOLONEPROPIONASE"/>
    <property type="match status" value="1"/>
</dbReference>
<evidence type="ECO:0000256" key="2">
    <source>
        <dbReference type="ARBA" id="ARBA00022723"/>
    </source>
</evidence>
<reference evidence="9 10" key="1">
    <citation type="submission" date="2015-07" db="EMBL/GenBank/DDBJ databases">
        <authorList>
            <person name="Noorani M."/>
        </authorList>
    </citation>
    <scope>NUCLEOTIDE SEQUENCE [LARGE SCALE GENOMIC DNA]</scope>
    <source>
        <strain evidence="9 10">0788_9</strain>
    </source>
</reference>
<keyword evidence="2 7" id="KW-0479">Metal-binding</keyword>
<evidence type="ECO:0000256" key="4">
    <source>
        <dbReference type="ARBA" id="ARBA00022808"/>
    </source>
</evidence>
<dbReference type="UniPathway" id="UPA00379">
    <property type="reaction ID" value="UER00551"/>
</dbReference>
<dbReference type="NCBIfam" id="TIGR01224">
    <property type="entry name" value="hutI"/>
    <property type="match status" value="1"/>
</dbReference>
<feature type="binding site" evidence="7">
    <location>
        <position position="66"/>
    </location>
    <ligand>
        <name>Zn(2+)</name>
        <dbReference type="ChEBI" id="CHEBI:29105"/>
    </ligand>
</feature>
<dbReference type="Gene3D" id="3.20.20.140">
    <property type="entry name" value="Metal-dependent hydrolases"/>
    <property type="match status" value="1"/>
</dbReference>
<comment type="pathway">
    <text evidence="7">Amino-acid degradation; L-histidine degradation into L-glutamate; N-formimidoyl-L-glutamate from L-histidine: step 3/3.</text>
</comment>
<comment type="subcellular location">
    <subcellularLocation>
        <location evidence="7">Cytoplasm</location>
    </subcellularLocation>
</comment>
<dbReference type="HAMAP" id="MF_00372">
    <property type="entry name" value="HutI"/>
    <property type="match status" value="1"/>
</dbReference>
<dbReference type="Gene3D" id="2.30.40.10">
    <property type="entry name" value="Urease, subunit C, domain 1"/>
    <property type="match status" value="1"/>
</dbReference>
<comment type="cofactor">
    <cofactor evidence="7">
        <name>Zn(2+)</name>
        <dbReference type="ChEBI" id="CHEBI:29105"/>
    </cofactor>
    <cofactor evidence="7">
        <name>Fe(3+)</name>
        <dbReference type="ChEBI" id="CHEBI:29034"/>
    </cofactor>
    <text evidence="7">Binds 1 zinc or iron ion per subunit.</text>
</comment>
<evidence type="ECO:0000256" key="6">
    <source>
        <dbReference type="ARBA" id="ARBA00023004"/>
    </source>
</evidence>
<dbReference type="GO" id="GO:0019557">
    <property type="term" value="P:L-histidine catabolic process to glutamate and formate"/>
    <property type="evidence" value="ECO:0007669"/>
    <property type="project" value="UniProtKB-UniPathway"/>
</dbReference>
<reference evidence="9 10" key="2">
    <citation type="submission" date="2015-10" db="EMBL/GenBank/DDBJ databases">
        <title>Comparative genomics and high-throughput reverse genetic screens identify a new phytobacterial MAMP and an Arabidopsis receptor required for immune elicitation.</title>
        <authorList>
            <person name="Mott G.A."/>
            <person name="Thakur S."/>
            <person name="Wang P.W."/>
            <person name="Desveaux D."/>
            <person name="Guttman D.S."/>
        </authorList>
    </citation>
    <scope>NUCLEOTIDE SEQUENCE [LARGE SCALE GENOMIC DNA]</scope>
    <source>
        <strain evidence="9 10">0788_9</strain>
    </source>
</reference>
<feature type="binding site" evidence="7">
    <location>
        <position position="316"/>
    </location>
    <ligand>
        <name>4-imidazolone-5-propanoate</name>
        <dbReference type="ChEBI" id="CHEBI:77893"/>
    </ligand>
</feature>
<evidence type="ECO:0000256" key="1">
    <source>
        <dbReference type="ARBA" id="ARBA00012864"/>
    </source>
</evidence>
<dbReference type="CDD" id="cd01296">
    <property type="entry name" value="Imidazolone-5PH"/>
    <property type="match status" value="1"/>
</dbReference>
<dbReference type="SUPFAM" id="SSF51338">
    <property type="entry name" value="Composite domain of metallo-dependent hydrolases"/>
    <property type="match status" value="1"/>
</dbReference>
<feature type="binding site" evidence="7">
    <location>
        <position position="68"/>
    </location>
    <ligand>
        <name>Zn(2+)</name>
        <dbReference type="ChEBI" id="CHEBI:29105"/>
    </ligand>
</feature>
<dbReference type="InterPro" id="IPR005920">
    <property type="entry name" value="HutI"/>
</dbReference>
<feature type="binding site" evidence="7">
    <location>
        <position position="311"/>
    </location>
    <ligand>
        <name>Fe(3+)</name>
        <dbReference type="ChEBI" id="CHEBI:29034"/>
    </ligand>
</feature>
<feature type="binding site" evidence="7">
    <location>
        <position position="138"/>
    </location>
    <ligand>
        <name>4-imidazolone-5-propanoate</name>
        <dbReference type="ChEBI" id="CHEBI:77893"/>
    </ligand>
</feature>
<comment type="caution">
    <text evidence="9">The sequence shown here is derived from an EMBL/GenBank/DDBJ whole genome shotgun (WGS) entry which is preliminary data.</text>
</comment>
<organism evidence="9 10">
    <name type="scientific">Pseudomonas syringae pv. cilantro</name>
    <dbReference type="NCBI Taxonomy" id="81035"/>
    <lineage>
        <taxon>Bacteria</taxon>
        <taxon>Pseudomonadati</taxon>
        <taxon>Pseudomonadota</taxon>
        <taxon>Gammaproteobacteria</taxon>
        <taxon>Pseudomonadales</taxon>
        <taxon>Pseudomonadaceae</taxon>
        <taxon>Pseudomonas</taxon>
        <taxon>Pseudomonas syringae</taxon>
    </lineage>
</organism>
<gene>
    <name evidence="7" type="primary">hutI</name>
    <name evidence="9" type="ORF">ABJ99_2336</name>
</gene>
<feature type="binding site" evidence="7">
    <location>
        <position position="138"/>
    </location>
    <ligand>
        <name>N-formimidoyl-L-glutamate</name>
        <dbReference type="ChEBI" id="CHEBI:58928"/>
    </ligand>
</feature>
<feature type="binding site" evidence="7">
    <location>
        <position position="313"/>
    </location>
    <ligand>
        <name>N-formimidoyl-L-glutamate</name>
        <dbReference type="ChEBI" id="CHEBI:58928"/>
    </ligand>
</feature>
<dbReference type="SUPFAM" id="SSF51556">
    <property type="entry name" value="Metallo-dependent hydrolases"/>
    <property type="match status" value="1"/>
</dbReference>
<feature type="binding site" evidence="7">
    <location>
        <position position="236"/>
    </location>
    <ligand>
        <name>Fe(3+)</name>
        <dbReference type="ChEBI" id="CHEBI:29034"/>
    </ligand>
</feature>
<dbReference type="PANTHER" id="PTHR42752:SF1">
    <property type="entry name" value="IMIDAZOLONEPROPIONASE-RELATED"/>
    <property type="match status" value="1"/>
</dbReference>
<dbReference type="GO" id="GO:0005506">
    <property type="term" value="F:iron ion binding"/>
    <property type="evidence" value="ECO:0007669"/>
    <property type="project" value="UniProtKB-UniRule"/>
</dbReference>